<dbReference type="EMBL" id="CP089983">
    <property type="protein sequence ID" value="WXB07651.1"/>
    <property type="molecule type" value="Genomic_DNA"/>
</dbReference>
<sequence>MSHLANLGMYDGGDLTRANDELWAIIAEHLRARGIADVPAALTRGPLEDIWNERLLFGQTCGYPFISRLAGTLQIVGTPVYDWPGCEGATHRSFIVVAAASPFRRLEDLLGRHAVINDPESNSGRNLFGDALASVGARAPFFHEVSVSGSHARSLRDVAEHSADVAAIDNVSYAHFLRAHPTLKDAIRILHETRPSPALPFVTASQHHASTIFDAVCEALNDARTEGARRVLRLVGIEPLERQAYEITREFSARADEVFGPRP</sequence>
<dbReference type="Proteomes" id="UP001374803">
    <property type="component" value="Chromosome"/>
</dbReference>
<keyword evidence="2" id="KW-1185">Reference proteome</keyword>
<gene>
    <name evidence="1" type="ORF">LVJ94_10455</name>
</gene>
<evidence type="ECO:0000313" key="2">
    <source>
        <dbReference type="Proteomes" id="UP001374803"/>
    </source>
</evidence>
<dbReference type="PANTHER" id="PTHR35841:SF1">
    <property type="entry name" value="PHOSPHONATES-BINDING PERIPLASMIC PROTEIN"/>
    <property type="match status" value="1"/>
</dbReference>
<accession>A0ABZ2LCY8</accession>
<dbReference type="RefSeq" id="WP_394837316.1">
    <property type="nucleotide sequence ID" value="NZ_CP089929.1"/>
</dbReference>
<proteinExistence type="predicted"/>
<dbReference type="Gene3D" id="3.40.190.10">
    <property type="entry name" value="Periplasmic binding protein-like II"/>
    <property type="match status" value="1"/>
</dbReference>
<dbReference type="SUPFAM" id="SSF53850">
    <property type="entry name" value="Periplasmic binding protein-like II"/>
    <property type="match status" value="1"/>
</dbReference>
<name>A0ABZ2LCY8_9BACT</name>
<dbReference type="PANTHER" id="PTHR35841">
    <property type="entry name" value="PHOSPHONATES-BINDING PERIPLASMIC PROTEIN"/>
    <property type="match status" value="1"/>
</dbReference>
<reference evidence="1" key="1">
    <citation type="submission" date="2021-12" db="EMBL/GenBank/DDBJ databases">
        <title>Discovery of the Pendulisporaceae a myxobacterial family with distinct sporulation behavior and unique specialized metabolism.</title>
        <authorList>
            <person name="Garcia R."/>
            <person name="Popoff A."/>
            <person name="Bader C.D."/>
            <person name="Loehr J."/>
            <person name="Walesch S."/>
            <person name="Walt C."/>
            <person name="Boldt J."/>
            <person name="Bunk B."/>
            <person name="Haeckl F.J.F.P.J."/>
            <person name="Gunesch A.P."/>
            <person name="Birkelbach J."/>
            <person name="Nuebel U."/>
            <person name="Pietschmann T."/>
            <person name="Bach T."/>
            <person name="Mueller R."/>
        </authorList>
    </citation>
    <scope>NUCLEOTIDE SEQUENCE</scope>
    <source>
        <strain evidence="1">MSr11367</strain>
    </source>
</reference>
<evidence type="ECO:0000313" key="1">
    <source>
        <dbReference type="EMBL" id="WXB07651.1"/>
    </source>
</evidence>
<protein>
    <submittedName>
        <fullName evidence="1">PhnD/SsuA/transferrin family substrate-binding protein</fullName>
    </submittedName>
</protein>
<organism evidence="1 2">
    <name type="scientific">Pendulispora rubella</name>
    <dbReference type="NCBI Taxonomy" id="2741070"/>
    <lineage>
        <taxon>Bacteria</taxon>
        <taxon>Pseudomonadati</taxon>
        <taxon>Myxococcota</taxon>
        <taxon>Myxococcia</taxon>
        <taxon>Myxococcales</taxon>
        <taxon>Sorangiineae</taxon>
        <taxon>Pendulisporaceae</taxon>
        <taxon>Pendulispora</taxon>
    </lineage>
</organism>
<dbReference type="Pfam" id="PF12974">
    <property type="entry name" value="Phosphonate-bd"/>
    <property type="match status" value="1"/>
</dbReference>